<reference evidence="3 4" key="1">
    <citation type="submission" date="2020-08" db="EMBL/GenBank/DDBJ databases">
        <title>Novel species isolated from subtropical streams in China.</title>
        <authorList>
            <person name="Lu H."/>
        </authorList>
    </citation>
    <scope>NUCLEOTIDE SEQUENCE [LARGE SCALE GENOMIC DNA]</scope>
    <source>
        <strain evidence="3 4">CY18W</strain>
    </source>
</reference>
<feature type="transmembrane region" description="Helical" evidence="2">
    <location>
        <begin position="6"/>
        <end position="25"/>
    </location>
</feature>
<dbReference type="EMBL" id="JACOGF010000004">
    <property type="protein sequence ID" value="MBC3918005.1"/>
    <property type="molecule type" value="Genomic_DNA"/>
</dbReference>
<evidence type="ECO:0000256" key="2">
    <source>
        <dbReference type="SAM" id="Phobius"/>
    </source>
</evidence>
<keyword evidence="4" id="KW-1185">Reference proteome</keyword>
<evidence type="ECO:0000313" key="3">
    <source>
        <dbReference type="EMBL" id="MBC3918005.1"/>
    </source>
</evidence>
<evidence type="ECO:0000313" key="4">
    <source>
        <dbReference type="Proteomes" id="UP000650424"/>
    </source>
</evidence>
<comment type="caution">
    <text evidence="3">The sequence shown here is derived from an EMBL/GenBank/DDBJ whole genome shotgun (WGS) entry which is preliminary data.</text>
</comment>
<proteinExistence type="predicted"/>
<feature type="region of interest" description="Disordered" evidence="1">
    <location>
        <begin position="42"/>
        <end position="74"/>
    </location>
</feature>
<evidence type="ECO:0000256" key="1">
    <source>
        <dbReference type="SAM" id="MobiDB-lite"/>
    </source>
</evidence>
<feature type="compositionally biased region" description="Low complexity" evidence="1">
    <location>
        <begin position="42"/>
        <end position="58"/>
    </location>
</feature>
<dbReference type="Proteomes" id="UP000650424">
    <property type="component" value="Unassembled WGS sequence"/>
</dbReference>
<accession>A0ABR6ZQ48</accession>
<keyword evidence="2" id="KW-0812">Transmembrane</keyword>
<sequence>METASRYLISICLTITIFGLGYFCGTQAEKETRFNRHLHIGTPATSATADTSPASVPAETLRQQPMPRKAGLLV</sequence>
<protein>
    <submittedName>
        <fullName evidence="3">Uncharacterized protein</fullName>
    </submittedName>
</protein>
<keyword evidence="2" id="KW-0472">Membrane</keyword>
<keyword evidence="2" id="KW-1133">Transmembrane helix</keyword>
<gene>
    <name evidence="3" type="ORF">H8L32_11005</name>
</gene>
<dbReference type="RefSeq" id="WP_186947229.1">
    <property type="nucleotide sequence ID" value="NZ_JACOGF010000004.1"/>
</dbReference>
<name>A0ABR6ZQ48_9BURK</name>
<organism evidence="3 4">
    <name type="scientific">Undibacterium hunanense</name>
    <dbReference type="NCBI Taxonomy" id="2762292"/>
    <lineage>
        <taxon>Bacteria</taxon>
        <taxon>Pseudomonadati</taxon>
        <taxon>Pseudomonadota</taxon>
        <taxon>Betaproteobacteria</taxon>
        <taxon>Burkholderiales</taxon>
        <taxon>Oxalobacteraceae</taxon>
        <taxon>Undibacterium</taxon>
    </lineage>
</organism>